<dbReference type="SUPFAM" id="SSF54995">
    <property type="entry name" value="Ribosomal protein S6"/>
    <property type="match status" value="1"/>
</dbReference>
<dbReference type="CDD" id="cd00473">
    <property type="entry name" value="bS6"/>
    <property type="match status" value="1"/>
</dbReference>
<proteinExistence type="inferred from homology"/>
<comment type="caution">
    <text evidence="5">The sequence shown here is derived from an EMBL/GenBank/DDBJ whole genome shotgun (WGS) entry which is preliminary data.</text>
</comment>
<dbReference type="GO" id="GO:0003735">
    <property type="term" value="F:structural constituent of ribosome"/>
    <property type="evidence" value="ECO:0007669"/>
    <property type="project" value="InterPro"/>
</dbReference>
<dbReference type="OrthoDB" id="9812702at2"/>
<dbReference type="PANTHER" id="PTHR21011">
    <property type="entry name" value="MITOCHONDRIAL 28S RIBOSOMAL PROTEIN S6"/>
    <property type="match status" value="1"/>
</dbReference>
<dbReference type="HAMAP" id="MF_00360">
    <property type="entry name" value="Ribosomal_bS6"/>
    <property type="match status" value="1"/>
</dbReference>
<dbReference type="AlphaFoldDB" id="A0A8J3EQS7"/>
<dbReference type="PANTHER" id="PTHR21011:SF1">
    <property type="entry name" value="SMALL RIBOSOMAL SUBUNIT PROTEIN BS6M"/>
    <property type="match status" value="1"/>
</dbReference>
<keyword evidence="4" id="KW-0687">Ribonucleoprotein</keyword>
<keyword evidence="4 5" id="KW-0689">Ribosomal protein</keyword>
<dbReference type="InterPro" id="IPR000529">
    <property type="entry name" value="Ribosomal_bS6"/>
</dbReference>
<evidence type="ECO:0000256" key="4">
    <source>
        <dbReference type="HAMAP-Rule" id="MF_00360"/>
    </source>
</evidence>
<keyword evidence="4" id="KW-0699">rRNA-binding</keyword>
<evidence type="ECO:0000256" key="3">
    <source>
        <dbReference type="ARBA" id="ARBA00035294"/>
    </source>
</evidence>
<comment type="similarity">
    <text evidence="1 4">Belongs to the bacterial ribosomal protein bS6 family.</text>
</comment>
<dbReference type="GO" id="GO:1990904">
    <property type="term" value="C:ribonucleoprotein complex"/>
    <property type="evidence" value="ECO:0007669"/>
    <property type="project" value="UniProtKB-KW"/>
</dbReference>
<evidence type="ECO:0000256" key="2">
    <source>
        <dbReference type="ARBA" id="ARBA00035104"/>
    </source>
</evidence>
<dbReference type="EMBL" id="BMHA01000001">
    <property type="protein sequence ID" value="GGI03259.1"/>
    <property type="molecule type" value="Genomic_DNA"/>
</dbReference>
<comment type="function">
    <text evidence="2 4">Binds together with bS18 to 16S ribosomal RNA.</text>
</comment>
<dbReference type="GO" id="GO:0005840">
    <property type="term" value="C:ribosome"/>
    <property type="evidence" value="ECO:0007669"/>
    <property type="project" value="UniProtKB-KW"/>
</dbReference>
<dbReference type="Gene3D" id="3.30.70.60">
    <property type="match status" value="1"/>
</dbReference>
<evidence type="ECO:0000313" key="6">
    <source>
        <dbReference type="Proteomes" id="UP000650511"/>
    </source>
</evidence>
<dbReference type="NCBIfam" id="TIGR00166">
    <property type="entry name" value="S6"/>
    <property type="match status" value="1"/>
</dbReference>
<evidence type="ECO:0000313" key="5">
    <source>
        <dbReference type="EMBL" id="GGI03259.1"/>
    </source>
</evidence>
<reference evidence="5" key="1">
    <citation type="journal article" date="2014" name="Int. J. Syst. Evol. Microbiol.">
        <title>Complete genome sequence of Corynebacterium casei LMG S-19264T (=DSM 44701T), isolated from a smear-ripened cheese.</title>
        <authorList>
            <consortium name="US DOE Joint Genome Institute (JGI-PGF)"/>
            <person name="Walter F."/>
            <person name="Albersmeier A."/>
            <person name="Kalinowski J."/>
            <person name="Ruckert C."/>
        </authorList>
    </citation>
    <scope>NUCLEOTIDE SEQUENCE</scope>
    <source>
        <strain evidence="5">CGMCC 1.14988</strain>
    </source>
</reference>
<dbReference type="InterPro" id="IPR035980">
    <property type="entry name" value="Ribosomal_bS6_sf"/>
</dbReference>
<protein>
    <recommendedName>
        <fullName evidence="3 4">Small ribosomal subunit protein bS6</fullName>
    </recommendedName>
</protein>
<dbReference type="RefSeq" id="WP_130648345.1">
    <property type="nucleotide sequence ID" value="NZ_BMHA01000001.1"/>
</dbReference>
<keyword evidence="6" id="KW-1185">Reference proteome</keyword>
<dbReference type="GO" id="GO:0006412">
    <property type="term" value="P:translation"/>
    <property type="evidence" value="ECO:0007669"/>
    <property type="project" value="UniProtKB-UniRule"/>
</dbReference>
<evidence type="ECO:0000256" key="1">
    <source>
        <dbReference type="ARBA" id="ARBA00009512"/>
    </source>
</evidence>
<accession>A0A8J3EQS7</accession>
<dbReference type="GO" id="GO:0005737">
    <property type="term" value="C:cytoplasm"/>
    <property type="evidence" value="ECO:0007669"/>
    <property type="project" value="UniProtKB-ARBA"/>
</dbReference>
<reference evidence="5" key="2">
    <citation type="submission" date="2020-09" db="EMBL/GenBank/DDBJ databases">
        <authorList>
            <person name="Sun Q."/>
            <person name="Zhou Y."/>
        </authorList>
    </citation>
    <scope>NUCLEOTIDE SEQUENCE</scope>
    <source>
        <strain evidence="5">CGMCC 1.14988</strain>
    </source>
</reference>
<keyword evidence="4" id="KW-0694">RNA-binding</keyword>
<dbReference type="Pfam" id="PF01250">
    <property type="entry name" value="Ribosomal_S6"/>
    <property type="match status" value="1"/>
</dbReference>
<dbReference type="InterPro" id="IPR014717">
    <property type="entry name" value="Transl_elong_EF1B/ribsomal_bS6"/>
</dbReference>
<organism evidence="5 6">
    <name type="scientific">Egicoccus halophilus</name>
    <dbReference type="NCBI Taxonomy" id="1670830"/>
    <lineage>
        <taxon>Bacteria</taxon>
        <taxon>Bacillati</taxon>
        <taxon>Actinomycetota</taxon>
        <taxon>Nitriliruptoria</taxon>
        <taxon>Egicoccales</taxon>
        <taxon>Egicoccaceae</taxon>
        <taxon>Egicoccus</taxon>
    </lineage>
</organism>
<sequence length="101" mass="11659">MRRYEMMIIVTDTLEEEAAVAAFDRAKDILAQQGGTLLDEAWWGRRKLAYEINKRDFGYYGVLDFEGTSEAVAELERLLKISDDIVRFKTVRPEIRVRASA</sequence>
<name>A0A8J3EQS7_9ACTN</name>
<dbReference type="Proteomes" id="UP000650511">
    <property type="component" value="Unassembled WGS sequence"/>
</dbReference>
<dbReference type="InterPro" id="IPR020814">
    <property type="entry name" value="Ribosomal_S6_plastid/chlpt"/>
</dbReference>
<gene>
    <name evidence="4 5" type="primary">rpsF</name>
    <name evidence="5" type="ORF">GCM10011354_03160</name>
</gene>
<dbReference type="GO" id="GO:0070181">
    <property type="term" value="F:small ribosomal subunit rRNA binding"/>
    <property type="evidence" value="ECO:0007669"/>
    <property type="project" value="TreeGrafter"/>
</dbReference>